<sequence>MPYYFDDYGWLSATPIPGRETNVVPPSPDQIPAGSAANFTGYTWVVIPYVPPPPPDPYAEARALGLQLAMYLDLKVRERDYDDMKAAVTYAMSAVPKYRADGQACLEWRDAVWVQFEQILEQVQAGTRPLPSYEALIAELPALEWPS</sequence>
<accession>A0A6J7XN65</accession>
<reference evidence="1" key="1">
    <citation type="submission" date="2020-05" db="EMBL/GenBank/DDBJ databases">
        <authorList>
            <person name="Chiriac C."/>
            <person name="Salcher M."/>
            <person name="Ghai R."/>
            <person name="Kavagutti S V."/>
        </authorList>
    </citation>
    <scope>NUCLEOTIDE SEQUENCE</scope>
</reference>
<organism evidence="1">
    <name type="scientific">uncultured Caudovirales phage</name>
    <dbReference type="NCBI Taxonomy" id="2100421"/>
    <lineage>
        <taxon>Viruses</taxon>
        <taxon>Duplodnaviria</taxon>
        <taxon>Heunggongvirae</taxon>
        <taxon>Uroviricota</taxon>
        <taxon>Caudoviricetes</taxon>
        <taxon>Peduoviridae</taxon>
        <taxon>Maltschvirus</taxon>
        <taxon>Maltschvirus maltsch</taxon>
    </lineage>
</organism>
<dbReference type="EMBL" id="LR798460">
    <property type="protein sequence ID" value="CAB5237928.1"/>
    <property type="molecule type" value="Genomic_DNA"/>
</dbReference>
<name>A0A6J7XN65_9CAUD</name>
<protein>
    <submittedName>
        <fullName evidence="1">Uncharacterized protein</fullName>
    </submittedName>
</protein>
<proteinExistence type="predicted"/>
<gene>
    <name evidence="1" type="ORF">UFOVP142_19</name>
</gene>
<evidence type="ECO:0000313" key="1">
    <source>
        <dbReference type="EMBL" id="CAB5237928.1"/>
    </source>
</evidence>